<dbReference type="Proteomes" id="UP001598112">
    <property type="component" value="Unassembled WGS sequence"/>
</dbReference>
<dbReference type="RefSeq" id="WP_377979189.1">
    <property type="nucleotide sequence ID" value="NZ_JBBKXY010000003.1"/>
</dbReference>
<name>A0ABW6D958_9BACT</name>
<evidence type="ECO:0000313" key="4">
    <source>
        <dbReference type="Proteomes" id="UP001598112"/>
    </source>
</evidence>
<dbReference type="InterPro" id="IPR000326">
    <property type="entry name" value="PAP2/HPO"/>
</dbReference>
<evidence type="ECO:0000259" key="2">
    <source>
        <dbReference type="SMART" id="SM00014"/>
    </source>
</evidence>
<gene>
    <name evidence="3" type="ORF">SKC35_09695</name>
</gene>
<dbReference type="EMBL" id="JBBKXY010000003">
    <property type="protein sequence ID" value="MFD3293959.1"/>
    <property type="molecule type" value="Genomic_DNA"/>
</dbReference>
<sequence>MKHWSPAVKAFLGIFIFYEVVGWIFISAYQRLDQLQLINGNNSPLADMTFQALTATAEVVLPILLLLYLIRFQKAYALPYVYSYALSTGLIQGLKHLVFTDALRPLAYFASSGIKWHIIPGLLISEFNSMPSGHTGAAFFMFFWVAVLLRRWFWGALAGLIAVGVAYSRVYLFQHFPVDTLVGAAIGVGSSALFYSIHYAKSSSK</sequence>
<dbReference type="SMART" id="SM00014">
    <property type="entry name" value="acidPPc"/>
    <property type="match status" value="1"/>
</dbReference>
<dbReference type="PANTHER" id="PTHR14969">
    <property type="entry name" value="SPHINGOSINE-1-PHOSPHATE PHOSPHOHYDROLASE"/>
    <property type="match status" value="1"/>
</dbReference>
<feature type="transmembrane region" description="Helical" evidence="1">
    <location>
        <begin position="49"/>
        <end position="70"/>
    </location>
</feature>
<evidence type="ECO:0000256" key="1">
    <source>
        <dbReference type="SAM" id="Phobius"/>
    </source>
</evidence>
<feature type="transmembrane region" description="Helical" evidence="1">
    <location>
        <begin position="7"/>
        <end position="29"/>
    </location>
</feature>
<protein>
    <submittedName>
        <fullName evidence="3">Phosphatase PAP2 family protein</fullName>
    </submittedName>
</protein>
<dbReference type="Gene3D" id="1.20.144.10">
    <property type="entry name" value="Phosphatidic acid phosphatase type 2/haloperoxidase"/>
    <property type="match status" value="1"/>
</dbReference>
<keyword evidence="1" id="KW-0812">Transmembrane</keyword>
<dbReference type="PANTHER" id="PTHR14969:SF13">
    <property type="entry name" value="AT30094P"/>
    <property type="match status" value="1"/>
</dbReference>
<dbReference type="InterPro" id="IPR036938">
    <property type="entry name" value="PAP2/HPO_sf"/>
</dbReference>
<evidence type="ECO:0000313" key="3">
    <source>
        <dbReference type="EMBL" id="MFD3293959.1"/>
    </source>
</evidence>
<feature type="domain" description="Phosphatidic acid phosphatase type 2/haloperoxidase" evidence="2">
    <location>
        <begin position="78"/>
        <end position="195"/>
    </location>
</feature>
<feature type="transmembrane region" description="Helical" evidence="1">
    <location>
        <begin position="77"/>
        <end position="94"/>
    </location>
</feature>
<reference evidence="3 4" key="1">
    <citation type="submission" date="2024-03" db="EMBL/GenBank/DDBJ databases">
        <title>Aquirufa genome sequencing.</title>
        <authorList>
            <person name="Pitt A."/>
            <person name="Hahn M.W."/>
        </authorList>
    </citation>
    <scope>NUCLEOTIDE SEQUENCE [LARGE SCALE GENOMIC DNA]</scope>
    <source>
        <strain evidence="3 4">KTFRIE-69F</strain>
    </source>
</reference>
<dbReference type="Pfam" id="PF01569">
    <property type="entry name" value="PAP2"/>
    <property type="match status" value="1"/>
</dbReference>
<keyword evidence="1" id="KW-1133">Transmembrane helix</keyword>
<feature type="transmembrane region" description="Helical" evidence="1">
    <location>
        <begin position="180"/>
        <end position="200"/>
    </location>
</feature>
<accession>A0ABW6D958</accession>
<comment type="caution">
    <text evidence="3">The sequence shown here is derived from an EMBL/GenBank/DDBJ whole genome shotgun (WGS) entry which is preliminary data.</text>
</comment>
<keyword evidence="4" id="KW-1185">Reference proteome</keyword>
<organism evidence="3 4">
    <name type="scientific">Aquirufa originis</name>
    <dbReference type="NCBI Taxonomy" id="3096514"/>
    <lineage>
        <taxon>Bacteria</taxon>
        <taxon>Pseudomonadati</taxon>
        <taxon>Bacteroidota</taxon>
        <taxon>Cytophagia</taxon>
        <taxon>Cytophagales</taxon>
        <taxon>Flectobacillaceae</taxon>
        <taxon>Aquirufa</taxon>
    </lineage>
</organism>
<dbReference type="CDD" id="cd01610">
    <property type="entry name" value="PAP2_like"/>
    <property type="match status" value="1"/>
</dbReference>
<proteinExistence type="predicted"/>
<feature type="transmembrane region" description="Helical" evidence="1">
    <location>
        <begin position="137"/>
        <end position="168"/>
    </location>
</feature>
<dbReference type="SUPFAM" id="SSF48317">
    <property type="entry name" value="Acid phosphatase/Vanadium-dependent haloperoxidase"/>
    <property type="match status" value="1"/>
</dbReference>
<keyword evidence="1" id="KW-0472">Membrane</keyword>